<keyword evidence="4" id="KW-0418">Kinase</keyword>
<evidence type="ECO:0000256" key="3">
    <source>
        <dbReference type="ARBA" id="ARBA00022741"/>
    </source>
</evidence>
<sequence length="45" mass="5299">EELKYFYNLINKIGCPLIDFSDKAIEETANELMYIIEQNKSNQSK</sequence>
<evidence type="ECO:0000256" key="4">
    <source>
        <dbReference type="ARBA" id="ARBA00022777"/>
    </source>
</evidence>
<dbReference type="AlphaFoldDB" id="A0A4Q7CMT7"/>
<dbReference type="RefSeq" id="WP_165380020.1">
    <property type="nucleotide sequence ID" value="NZ_RQTE01000089.1"/>
</dbReference>
<dbReference type="GO" id="GO:0005524">
    <property type="term" value="F:ATP binding"/>
    <property type="evidence" value="ECO:0007669"/>
    <property type="project" value="InterPro"/>
</dbReference>
<proteinExistence type="predicted"/>
<evidence type="ECO:0000313" key="5">
    <source>
        <dbReference type="EMBL" id="RZI02728.1"/>
    </source>
</evidence>
<keyword evidence="3" id="KW-0547">Nucleotide-binding</keyword>
<dbReference type="GO" id="GO:0004674">
    <property type="term" value="F:protein serine/threonine kinase activity"/>
    <property type="evidence" value="ECO:0007669"/>
    <property type="project" value="UniProtKB-KW"/>
</dbReference>
<dbReference type="Proteomes" id="UP000293854">
    <property type="component" value="Unassembled WGS sequence"/>
</dbReference>
<evidence type="ECO:0000313" key="6">
    <source>
        <dbReference type="Proteomes" id="UP000293854"/>
    </source>
</evidence>
<gene>
    <name evidence="5" type="ORF">EIG99_05495</name>
</gene>
<reference evidence="5 6" key="1">
    <citation type="submission" date="2018-11" db="EMBL/GenBank/DDBJ databases">
        <title>Genomic profiling of Staphylococcus species from a Poultry farm system in KwaZulu-Natal, South Africa.</title>
        <authorList>
            <person name="Amoako D.G."/>
            <person name="Somboro A.M."/>
            <person name="Abia A.L.K."/>
            <person name="Bester L.A."/>
            <person name="Essack S.Y."/>
        </authorList>
    </citation>
    <scope>NUCLEOTIDE SEQUENCE [LARGE SCALE GENOMIC DNA]</scope>
    <source>
        <strain evidence="5 6">SA11</strain>
    </source>
</reference>
<keyword evidence="1" id="KW-0723">Serine/threonine-protein kinase</keyword>
<accession>A0A4Q7CMT7</accession>
<name>A0A4Q7CMT7_9STAP</name>
<evidence type="ECO:0000256" key="1">
    <source>
        <dbReference type="ARBA" id="ARBA00022527"/>
    </source>
</evidence>
<organism evidence="5 6">
    <name type="scientific">Staphylococcus condimenti</name>
    <dbReference type="NCBI Taxonomy" id="70255"/>
    <lineage>
        <taxon>Bacteria</taxon>
        <taxon>Bacillati</taxon>
        <taxon>Bacillota</taxon>
        <taxon>Bacilli</taxon>
        <taxon>Bacillales</taxon>
        <taxon>Staphylococcaceae</taxon>
        <taxon>Staphylococcus</taxon>
    </lineage>
</organism>
<dbReference type="InterPro" id="IPR005177">
    <property type="entry name" value="Kinase-pyrophosphorylase"/>
</dbReference>
<protein>
    <submittedName>
        <fullName evidence="5">Phosphoenolpyruvate synthase regulatory protein</fullName>
    </submittedName>
</protein>
<dbReference type="Pfam" id="PF03618">
    <property type="entry name" value="Kinase-PPPase"/>
    <property type="match status" value="1"/>
</dbReference>
<comment type="caution">
    <text evidence="5">The sequence shown here is derived from an EMBL/GenBank/DDBJ whole genome shotgun (WGS) entry which is preliminary data.</text>
</comment>
<keyword evidence="5" id="KW-0670">Pyruvate</keyword>
<dbReference type="EMBL" id="RQTE01000089">
    <property type="protein sequence ID" value="RZI02728.1"/>
    <property type="molecule type" value="Genomic_DNA"/>
</dbReference>
<feature type="non-terminal residue" evidence="5">
    <location>
        <position position="1"/>
    </location>
</feature>
<keyword evidence="2" id="KW-0808">Transferase</keyword>
<evidence type="ECO:0000256" key="2">
    <source>
        <dbReference type="ARBA" id="ARBA00022679"/>
    </source>
</evidence>